<reference evidence="3 4" key="1">
    <citation type="submission" date="2019-08" db="EMBL/GenBank/DDBJ databases">
        <authorList>
            <person name="Guy L."/>
        </authorList>
    </citation>
    <scope>NUCLEOTIDE SEQUENCE [LARGE SCALE GENOMIC DNA]</scope>
    <source>
        <strain evidence="3 4">SGT-108</strain>
    </source>
</reference>
<feature type="region of interest" description="Disordered" evidence="2">
    <location>
        <begin position="213"/>
        <end position="239"/>
    </location>
</feature>
<dbReference type="KEGG" id="asip:AQUSIP_12530"/>
<evidence type="ECO:0000256" key="1">
    <source>
        <dbReference type="SAM" id="Coils"/>
    </source>
</evidence>
<accession>A0A5E4PHS0</accession>
<feature type="coiled-coil region" evidence="1">
    <location>
        <begin position="96"/>
        <end position="126"/>
    </location>
</feature>
<dbReference type="RefSeq" id="WP_148339217.1">
    <property type="nucleotide sequence ID" value="NZ_LR699119.1"/>
</dbReference>
<evidence type="ECO:0000313" key="3">
    <source>
        <dbReference type="EMBL" id="VVC75952.1"/>
    </source>
</evidence>
<evidence type="ECO:0000313" key="4">
    <source>
        <dbReference type="Proteomes" id="UP000324194"/>
    </source>
</evidence>
<evidence type="ECO:0000256" key="2">
    <source>
        <dbReference type="SAM" id="MobiDB-lite"/>
    </source>
</evidence>
<proteinExistence type="predicted"/>
<sequence length="328" mass="38215">MINEISTDDYINKQLQSFNLTDSALSELAKKYMPLAINGIEDKAGYKAVKAARLDIKNYRVSVEKRRKELTSDALRYKQAIDGEARRITSLLTPIEAHLEKQEKTIDQEIERIKREKEQAEAIKLQNRIKLLLSFDFKFDGQAYFAGYTDYRIDIPTLKSMPDDVFEDSLLRVEIAFIKHKAEKERAERERQAAYEKQQDELKAEAERLDKIRKEQEAERTRLDELNKKTKEPEAEGNEPERYIFSPHEVKTTPSIISAPADEFIQHNSVIASKECPANNCKNKIHNDERNLCDSCSLFLLEMIKEEFPEQYAHCFKLLTYESLRGKK</sequence>
<dbReference type="Proteomes" id="UP000324194">
    <property type="component" value="Chromosome 1"/>
</dbReference>
<dbReference type="EMBL" id="LR699119">
    <property type="protein sequence ID" value="VVC75952.1"/>
    <property type="molecule type" value="Genomic_DNA"/>
</dbReference>
<protein>
    <submittedName>
        <fullName evidence="3">Uncharacterized protein</fullName>
    </submittedName>
</protein>
<dbReference type="AlphaFoldDB" id="A0A5E4PHS0"/>
<name>A0A5E4PHS0_9COXI</name>
<keyword evidence="4" id="KW-1185">Reference proteome</keyword>
<organism evidence="3 4">
    <name type="scientific">Aquicella siphonis</name>
    <dbReference type="NCBI Taxonomy" id="254247"/>
    <lineage>
        <taxon>Bacteria</taxon>
        <taxon>Pseudomonadati</taxon>
        <taxon>Pseudomonadota</taxon>
        <taxon>Gammaproteobacteria</taxon>
        <taxon>Legionellales</taxon>
        <taxon>Coxiellaceae</taxon>
        <taxon>Aquicella</taxon>
    </lineage>
</organism>
<gene>
    <name evidence="3" type="ORF">AQUSIP_12530</name>
</gene>
<keyword evidence="1" id="KW-0175">Coiled coil</keyword>